<protein>
    <submittedName>
        <fullName evidence="2">Cupin domain-containing protein</fullName>
    </submittedName>
</protein>
<dbReference type="Proteomes" id="UP000516428">
    <property type="component" value="Chromosome"/>
</dbReference>
<gene>
    <name evidence="2" type="ORF">IAG42_28255</name>
</gene>
<dbReference type="EMBL" id="CP061281">
    <property type="protein sequence ID" value="QNS07100.1"/>
    <property type="molecule type" value="Genomic_DNA"/>
</dbReference>
<evidence type="ECO:0000313" key="3">
    <source>
        <dbReference type="Proteomes" id="UP000516428"/>
    </source>
</evidence>
<dbReference type="Gene3D" id="2.60.120.10">
    <property type="entry name" value="Jelly Rolls"/>
    <property type="match status" value="1"/>
</dbReference>
<proteinExistence type="predicted"/>
<evidence type="ECO:0000313" key="2">
    <source>
        <dbReference type="EMBL" id="QNS07100.1"/>
    </source>
</evidence>
<feature type="domain" description="Cupin type-2" evidence="1">
    <location>
        <begin position="38"/>
        <end position="100"/>
    </location>
</feature>
<dbReference type="CDD" id="cd20299">
    <property type="entry name" value="cupin_YP766765-like"/>
    <property type="match status" value="1"/>
</dbReference>
<dbReference type="SUPFAM" id="SSF51182">
    <property type="entry name" value="RmlC-like cupins"/>
    <property type="match status" value="1"/>
</dbReference>
<keyword evidence="3" id="KW-1185">Reference proteome</keyword>
<accession>A0A7H1BEE5</accession>
<dbReference type="AlphaFoldDB" id="A0A7H1BEE5"/>
<evidence type="ECO:0000259" key="1">
    <source>
        <dbReference type="Pfam" id="PF07883"/>
    </source>
</evidence>
<reference evidence="2 3" key="1">
    <citation type="submission" date="2020-09" db="EMBL/GenBank/DDBJ databases">
        <title>A novel species.</title>
        <authorList>
            <person name="Gao J."/>
        </authorList>
    </citation>
    <scope>NUCLEOTIDE SEQUENCE [LARGE SCALE GENOMIC DNA]</scope>
    <source>
        <strain evidence="2 3">CRXT-Y-14</strain>
    </source>
</reference>
<dbReference type="Pfam" id="PF07883">
    <property type="entry name" value="Cupin_2"/>
    <property type="match status" value="1"/>
</dbReference>
<sequence length="124" mass="12956">MPVVRASEAVVHDLHGVRFVSYATPRSGSKELAAWRGEIPAGTKATPHTVTREEILHVLSGSLHLTLDGTAHALTAGDTAIVNAGAELSVENPTDSPASIWVTTSVGLEATLQDGTRIAPPWAN</sequence>
<dbReference type="InterPro" id="IPR014710">
    <property type="entry name" value="RmlC-like_jellyroll"/>
</dbReference>
<dbReference type="KEGG" id="sxn:IAG42_28255"/>
<dbReference type="InterPro" id="IPR013096">
    <property type="entry name" value="Cupin_2"/>
</dbReference>
<dbReference type="InterPro" id="IPR011051">
    <property type="entry name" value="RmlC_Cupin_sf"/>
</dbReference>
<name>A0A7H1BEE5_9ACTN</name>
<organism evidence="2 3">
    <name type="scientific">Streptomyces xanthii</name>
    <dbReference type="NCBI Taxonomy" id="2768069"/>
    <lineage>
        <taxon>Bacteria</taxon>
        <taxon>Bacillati</taxon>
        <taxon>Actinomycetota</taxon>
        <taxon>Actinomycetes</taxon>
        <taxon>Kitasatosporales</taxon>
        <taxon>Streptomycetaceae</taxon>
        <taxon>Streptomyces</taxon>
    </lineage>
</organism>
<dbReference type="RefSeq" id="WP_188339775.1">
    <property type="nucleotide sequence ID" value="NZ_CP061281.1"/>
</dbReference>